<evidence type="ECO:0000313" key="2">
    <source>
        <dbReference type="Proteomes" id="UP000176914"/>
    </source>
</evidence>
<dbReference type="Proteomes" id="UP000176914">
    <property type="component" value="Unassembled WGS sequence"/>
</dbReference>
<name>A0A1F6E6S8_9BACT</name>
<organism evidence="1 2">
    <name type="scientific">Candidatus Kaiserbacteria bacterium RIFCSPHIGHO2_02_FULL_55_25</name>
    <dbReference type="NCBI Taxonomy" id="1798498"/>
    <lineage>
        <taxon>Bacteria</taxon>
        <taxon>Candidatus Kaiseribacteriota</taxon>
    </lineage>
</organism>
<protein>
    <recommendedName>
        <fullName evidence="3">Serine protease</fullName>
    </recommendedName>
</protein>
<evidence type="ECO:0008006" key="3">
    <source>
        <dbReference type="Google" id="ProtNLM"/>
    </source>
</evidence>
<accession>A0A1F6E6S8</accession>
<evidence type="ECO:0000313" key="1">
    <source>
        <dbReference type="EMBL" id="OGG69240.1"/>
    </source>
</evidence>
<dbReference type="InterPro" id="IPR009003">
    <property type="entry name" value="Peptidase_S1_PA"/>
</dbReference>
<proteinExistence type="predicted"/>
<reference evidence="1 2" key="1">
    <citation type="journal article" date="2016" name="Nat. Commun.">
        <title>Thousands of microbial genomes shed light on interconnected biogeochemical processes in an aquifer system.</title>
        <authorList>
            <person name="Anantharaman K."/>
            <person name="Brown C.T."/>
            <person name="Hug L.A."/>
            <person name="Sharon I."/>
            <person name="Castelle C.J."/>
            <person name="Probst A.J."/>
            <person name="Thomas B.C."/>
            <person name="Singh A."/>
            <person name="Wilkins M.J."/>
            <person name="Karaoz U."/>
            <person name="Brodie E.L."/>
            <person name="Williams K.H."/>
            <person name="Hubbard S.S."/>
            <person name="Banfield J.F."/>
        </authorList>
    </citation>
    <scope>NUCLEOTIDE SEQUENCE [LARGE SCALE GENOMIC DNA]</scope>
</reference>
<comment type="caution">
    <text evidence="1">The sequence shown here is derived from an EMBL/GenBank/DDBJ whole genome shotgun (WGS) entry which is preliminary data.</text>
</comment>
<dbReference type="SUPFAM" id="SSF50494">
    <property type="entry name" value="Trypsin-like serine proteases"/>
    <property type="match status" value="1"/>
</dbReference>
<dbReference type="Pfam" id="PF13365">
    <property type="entry name" value="Trypsin_2"/>
    <property type="match status" value="1"/>
</dbReference>
<dbReference type="InterPro" id="IPR043504">
    <property type="entry name" value="Peptidase_S1_PA_chymotrypsin"/>
</dbReference>
<dbReference type="AlphaFoldDB" id="A0A1F6E6S8"/>
<dbReference type="EMBL" id="MFLL01000015">
    <property type="protein sequence ID" value="OGG69240.1"/>
    <property type="molecule type" value="Genomic_DNA"/>
</dbReference>
<sequence>MPSAAAPAAPLAIRIENPYTTPPLASGDVNAMTRAALVNILCYANNGSLRPISGSGVIIDPRGIILTNAHVAQYVLLSQSPRFDLKCYIRSGSPAAVHWVPRVLYIPPVWVRAHVADINADRPLGTGEHDYGLLSIAASVDGSPLPEFPFVAPDTREAVAFIDNTVLIASYPAEFTGASAASNLYPASTFTTVQQFLTFTTGSVDVISVGSVIQAQSGSSGGAIVNEWGRLVGVITTTSEGTTTAQRELRGITLSYIDRDLVAQTGAGLSAMLAGDTVAKTDEFFTTQSPLLIQQFLKQLTK</sequence>
<dbReference type="Gene3D" id="2.40.10.10">
    <property type="entry name" value="Trypsin-like serine proteases"/>
    <property type="match status" value="2"/>
</dbReference>
<gene>
    <name evidence="1" type="ORF">A3C20_03035</name>
</gene>